<dbReference type="Proteomes" id="UP000000323">
    <property type="component" value="Chromosome 2"/>
</dbReference>
<organism evidence="1 2">
    <name type="scientific">Thermobaculum terrenum (strain ATCC BAA-798 / CCMEE 7001 / YNP1)</name>
    <dbReference type="NCBI Taxonomy" id="525904"/>
    <lineage>
        <taxon>Bacteria</taxon>
        <taxon>Bacillati</taxon>
        <taxon>Chloroflexota</taxon>
        <taxon>Chloroflexia</taxon>
        <taxon>Candidatus Thermobaculales</taxon>
        <taxon>Candidatus Thermobaculaceae</taxon>
        <taxon>Thermobaculum</taxon>
    </lineage>
</organism>
<evidence type="ECO:0008006" key="3">
    <source>
        <dbReference type="Google" id="ProtNLM"/>
    </source>
</evidence>
<dbReference type="STRING" id="525904.Tter_1960"/>
<dbReference type="KEGG" id="ttr:Tter_1960"/>
<dbReference type="Gene3D" id="3.20.20.80">
    <property type="entry name" value="Glycosidases"/>
    <property type="match status" value="1"/>
</dbReference>
<protein>
    <recommendedName>
        <fullName evidence="3">Glycoside hydrolase family 5 domain-containing protein</fullName>
    </recommendedName>
</protein>
<dbReference type="InterPro" id="IPR039743">
    <property type="entry name" value="6GAL/EXGAL"/>
</dbReference>
<accession>D1CGJ5</accession>
<evidence type="ECO:0000313" key="1">
    <source>
        <dbReference type="EMBL" id="ACZ42866.1"/>
    </source>
</evidence>
<gene>
    <name evidence="1" type="ordered locus">Tter_1960</name>
</gene>
<dbReference type="EMBL" id="CP001826">
    <property type="protein sequence ID" value="ACZ42866.1"/>
    <property type="molecule type" value="Genomic_DNA"/>
</dbReference>
<keyword evidence="2" id="KW-1185">Reference proteome</keyword>
<dbReference type="AlphaFoldDB" id="D1CGJ5"/>
<dbReference type="OrthoDB" id="4923459at2"/>
<sequence>MVAVDVRVDLESQYQEIDGFGVNINPVSHWRDGKLAPVLDTLVDDLGASIFRLDPYGTTDWIDPMGELGKSALNRINYEAAYRSPPFGEAWETARYLASKGATILLNVSGRVPNWMCDEQDRLTDIKAYCELLVSLVDWARHKEGLPVKLFGPFNETDLGLPEGPSAEPQIVAEATALLAAGLRDLGLRDVKLVVADQGRYNLDYIQAIAREPAARDAVGVVGMHCYSDIPLDSVSRFIQDLDLPWRYWLTEYGDLDQTGEKEWEVAVASTRRLLRGLQDGAQAALVWDAYDNYHRHDESWSIYGLLRTALGRYLPKKRYYAAKQIYRFVRAGARRVAVTTSYSGVTCLAFTHAEGITIVGLNEGQDHISLRLALEHADEASLGGRECSIWATTRELNCEMLYRFPLSRQLQLHVLPESIFTVTSCAP</sequence>
<dbReference type="eggNOG" id="COG5520">
    <property type="taxonomic scope" value="Bacteria"/>
</dbReference>
<proteinExistence type="predicted"/>
<dbReference type="PANTHER" id="PTHR42767:SF1">
    <property type="entry name" value="ENDO-BETA-1,6-GALACTANASE-LIKE DOMAIN-CONTAINING PROTEIN"/>
    <property type="match status" value="1"/>
</dbReference>
<dbReference type="PANTHER" id="PTHR42767">
    <property type="entry name" value="ENDO-BETA-1,6-GALACTANASE"/>
    <property type="match status" value="1"/>
</dbReference>
<dbReference type="InterPro" id="IPR017853">
    <property type="entry name" value="GH"/>
</dbReference>
<dbReference type="Gene3D" id="2.60.40.1180">
    <property type="entry name" value="Golgi alpha-mannosidase II"/>
    <property type="match status" value="1"/>
</dbReference>
<dbReference type="InterPro" id="IPR013780">
    <property type="entry name" value="Glyco_hydro_b"/>
</dbReference>
<evidence type="ECO:0000313" key="2">
    <source>
        <dbReference type="Proteomes" id="UP000000323"/>
    </source>
</evidence>
<name>D1CGJ5_THET1</name>
<dbReference type="GO" id="GO:0004553">
    <property type="term" value="F:hydrolase activity, hydrolyzing O-glycosyl compounds"/>
    <property type="evidence" value="ECO:0007669"/>
    <property type="project" value="InterPro"/>
</dbReference>
<dbReference type="RefSeq" id="WP_012875897.1">
    <property type="nucleotide sequence ID" value="NC_013526.1"/>
</dbReference>
<reference evidence="2" key="1">
    <citation type="journal article" date="2010" name="Stand. Genomic Sci.">
        <title>Complete genome sequence of 'Thermobaculum terrenum' type strain (YNP1).</title>
        <authorList>
            <person name="Kiss H."/>
            <person name="Cleland D."/>
            <person name="Lapidus A."/>
            <person name="Lucas S."/>
            <person name="Glavina Del Rio T."/>
            <person name="Nolan M."/>
            <person name="Tice H."/>
            <person name="Han C."/>
            <person name="Goodwin L."/>
            <person name="Pitluck S."/>
            <person name="Liolios K."/>
            <person name="Ivanova N."/>
            <person name="Mavromatis K."/>
            <person name="Ovchinnikova G."/>
            <person name="Pati A."/>
            <person name="Chen A."/>
            <person name="Palaniappan K."/>
            <person name="Land M."/>
            <person name="Hauser L."/>
            <person name="Chang Y."/>
            <person name="Jeffries C."/>
            <person name="Lu M."/>
            <person name="Brettin T."/>
            <person name="Detter J."/>
            <person name="Goker M."/>
            <person name="Tindall B."/>
            <person name="Beck B."/>
            <person name="McDermott T."/>
            <person name="Woyke T."/>
            <person name="Bristow J."/>
            <person name="Eisen J."/>
            <person name="Markowitz V."/>
            <person name="Hugenholtz P."/>
            <person name="Kyrpides N."/>
            <person name="Klenk H."/>
            <person name="Cheng J."/>
        </authorList>
    </citation>
    <scope>NUCLEOTIDE SEQUENCE [LARGE SCALE GENOMIC DNA]</scope>
    <source>
        <strain evidence="2">ATCC BAA-798 / YNP1</strain>
    </source>
</reference>
<dbReference type="SUPFAM" id="SSF51445">
    <property type="entry name" value="(Trans)glycosidases"/>
    <property type="match status" value="1"/>
</dbReference>
<dbReference type="HOGENOM" id="CLU_640813_0_0_0"/>